<name>A0A9D7JYE5_9PROT</name>
<dbReference type="Proteomes" id="UP000886689">
    <property type="component" value="Unassembled WGS sequence"/>
</dbReference>
<dbReference type="GO" id="GO:0044781">
    <property type="term" value="P:bacterial-type flagellum organization"/>
    <property type="evidence" value="ECO:0007669"/>
    <property type="project" value="UniProtKB-UniRule"/>
</dbReference>
<dbReference type="Pfam" id="PF04347">
    <property type="entry name" value="FliO"/>
    <property type="match status" value="1"/>
</dbReference>
<evidence type="ECO:0000256" key="6">
    <source>
        <dbReference type="ARBA" id="ARBA00037937"/>
    </source>
</evidence>
<dbReference type="InterPro" id="IPR052205">
    <property type="entry name" value="FliO/MopB"/>
</dbReference>
<comment type="caution">
    <text evidence="8">The sequence shown here is derived from an EMBL/GenBank/DDBJ whole genome shotgun (WGS) entry which is preliminary data.</text>
</comment>
<keyword evidence="8" id="KW-0969">Cilium</keyword>
<dbReference type="GO" id="GO:0009425">
    <property type="term" value="C:bacterial-type flagellum basal body"/>
    <property type="evidence" value="ECO:0007669"/>
    <property type="project" value="UniProtKB-SubCell"/>
</dbReference>
<protein>
    <recommendedName>
        <fullName evidence="7">Flagellar protein</fullName>
    </recommendedName>
</protein>
<sequence>MLVPFAALAAEAPPPPPGVSFATMMQTVAGLALILGLFVGAAWLLRKINGGKSFMAHGPMKILSSLTVGARERIILVEVEDTWLIVGVAPGQIRTLHTLPKGTLPVEPADAGQFGHWLKQFRDQRNDTKQ</sequence>
<keyword evidence="8" id="KW-0966">Cell projection</keyword>
<dbReference type="AlphaFoldDB" id="A0A9D7JYE5"/>
<dbReference type="GO" id="GO:0005886">
    <property type="term" value="C:plasma membrane"/>
    <property type="evidence" value="ECO:0007669"/>
    <property type="project" value="UniProtKB-SubCell"/>
</dbReference>
<organism evidence="8 9">
    <name type="scientific">Candidatus Proximibacter danicus</name>
    <dbReference type="NCBI Taxonomy" id="2954365"/>
    <lineage>
        <taxon>Bacteria</taxon>
        <taxon>Pseudomonadati</taxon>
        <taxon>Pseudomonadota</taxon>
        <taxon>Betaproteobacteria</taxon>
        <taxon>Candidatus Proximibacter</taxon>
    </lineage>
</organism>
<evidence type="ECO:0000313" key="9">
    <source>
        <dbReference type="Proteomes" id="UP000886689"/>
    </source>
</evidence>
<keyword evidence="1 7" id="KW-1003">Cell membrane</keyword>
<keyword evidence="2 7" id="KW-0812">Transmembrane</keyword>
<gene>
    <name evidence="8" type="primary">fliO</name>
    <name evidence="8" type="ORF">IPL58_02315</name>
</gene>
<evidence type="ECO:0000256" key="3">
    <source>
        <dbReference type="ARBA" id="ARBA00022989"/>
    </source>
</evidence>
<keyword evidence="5 7" id="KW-0975">Bacterial flagellum</keyword>
<evidence type="ECO:0000256" key="4">
    <source>
        <dbReference type="ARBA" id="ARBA00023136"/>
    </source>
</evidence>
<keyword evidence="4 7" id="KW-0472">Membrane</keyword>
<evidence type="ECO:0000256" key="7">
    <source>
        <dbReference type="RuleBase" id="RU362064"/>
    </source>
</evidence>
<proteinExistence type="inferred from homology"/>
<evidence type="ECO:0000256" key="1">
    <source>
        <dbReference type="ARBA" id="ARBA00022475"/>
    </source>
</evidence>
<dbReference type="PANTHER" id="PTHR38766">
    <property type="entry name" value="FLAGELLAR PROTEIN FLIO"/>
    <property type="match status" value="1"/>
</dbReference>
<comment type="subcellular location">
    <subcellularLocation>
        <location evidence="7">Cell membrane</location>
    </subcellularLocation>
    <subcellularLocation>
        <location evidence="7">Bacterial flagellum basal body</location>
    </subcellularLocation>
</comment>
<dbReference type="NCBIfam" id="TIGR03500">
    <property type="entry name" value="FliO_TIGR"/>
    <property type="match status" value="1"/>
</dbReference>
<evidence type="ECO:0000256" key="2">
    <source>
        <dbReference type="ARBA" id="ARBA00022692"/>
    </source>
</evidence>
<evidence type="ECO:0000256" key="5">
    <source>
        <dbReference type="ARBA" id="ARBA00023143"/>
    </source>
</evidence>
<reference evidence="8" key="1">
    <citation type="submission" date="2020-10" db="EMBL/GenBank/DDBJ databases">
        <title>Connecting structure to function with the recovery of over 1000 high-quality activated sludge metagenome-assembled genomes encoding full-length rRNA genes using long-read sequencing.</title>
        <authorList>
            <person name="Singleton C.M."/>
            <person name="Petriglieri F."/>
            <person name="Kristensen J.M."/>
            <person name="Kirkegaard R.H."/>
            <person name="Michaelsen T.Y."/>
            <person name="Andersen M.H."/>
            <person name="Karst S.M."/>
            <person name="Dueholm M.S."/>
            <person name="Nielsen P.H."/>
            <person name="Albertsen M."/>
        </authorList>
    </citation>
    <scope>NUCLEOTIDE SEQUENCE</scope>
    <source>
        <strain evidence="8">Hirt_18-Q3-R61-65_BATAC.395</strain>
    </source>
</reference>
<evidence type="ECO:0000313" key="8">
    <source>
        <dbReference type="EMBL" id="MBK8523045.1"/>
    </source>
</evidence>
<feature type="transmembrane region" description="Helical" evidence="7">
    <location>
        <begin position="20"/>
        <end position="45"/>
    </location>
</feature>
<keyword evidence="3 7" id="KW-1133">Transmembrane helix</keyword>
<dbReference type="PANTHER" id="PTHR38766:SF1">
    <property type="entry name" value="FLAGELLAR PROTEIN FLIO"/>
    <property type="match status" value="1"/>
</dbReference>
<keyword evidence="8" id="KW-0282">Flagellum</keyword>
<comment type="similarity">
    <text evidence="6 7">Belongs to the FliO/MopB family.</text>
</comment>
<dbReference type="InterPro" id="IPR022781">
    <property type="entry name" value="Flagellar_biosynth_FliO"/>
</dbReference>
<dbReference type="EMBL" id="JADJUC010000002">
    <property type="protein sequence ID" value="MBK8523045.1"/>
    <property type="molecule type" value="Genomic_DNA"/>
</dbReference>
<accession>A0A9D7JYE5</accession>